<dbReference type="GO" id="GO:0016020">
    <property type="term" value="C:membrane"/>
    <property type="evidence" value="ECO:0007669"/>
    <property type="project" value="TreeGrafter"/>
</dbReference>
<evidence type="ECO:0000256" key="1">
    <source>
        <dbReference type="ARBA" id="ARBA00006484"/>
    </source>
</evidence>
<comment type="caution">
    <text evidence="4">The sequence shown here is derived from an EMBL/GenBank/DDBJ whole genome shotgun (WGS) entry which is preliminary data.</text>
</comment>
<keyword evidence="5" id="KW-1185">Reference proteome</keyword>
<gene>
    <name evidence="4" type="ORF">SGA01_00070</name>
</gene>
<dbReference type="RefSeq" id="WP_141292235.1">
    <property type="nucleotide sequence ID" value="NZ_BJMN01000001.1"/>
</dbReference>
<dbReference type="InterPro" id="IPR036291">
    <property type="entry name" value="NAD(P)-bd_dom_sf"/>
</dbReference>
<dbReference type="SUPFAM" id="SSF51735">
    <property type="entry name" value="NAD(P)-binding Rossmann-fold domains"/>
    <property type="match status" value="1"/>
</dbReference>
<dbReference type="InterPro" id="IPR002347">
    <property type="entry name" value="SDR_fam"/>
</dbReference>
<dbReference type="Pfam" id="PF00106">
    <property type="entry name" value="adh_short"/>
    <property type="match status" value="1"/>
</dbReference>
<dbReference type="PRINTS" id="PR00080">
    <property type="entry name" value="SDRFAMILY"/>
</dbReference>
<proteinExistence type="inferred from homology"/>
<keyword evidence="2" id="KW-0560">Oxidoreductase</keyword>
<dbReference type="PRINTS" id="PR00081">
    <property type="entry name" value="GDHRDH"/>
</dbReference>
<evidence type="ECO:0000256" key="2">
    <source>
        <dbReference type="ARBA" id="ARBA00023002"/>
    </source>
</evidence>
<name>A0A4Y3R9Q9_9ACTN</name>
<dbReference type="Proteomes" id="UP000315226">
    <property type="component" value="Unassembled WGS sequence"/>
</dbReference>
<evidence type="ECO:0000313" key="4">
    <source>
        <dbReference type="EMBL" id="GEB54402.1"/>
    </source>
</evidence>
<protein>
    <submittedName>
        <fullName evidence="4">Short-chain dehydrogenase</fullName>
    </submittedName>
</protein>
<sequence>MELNNAVAVVTGANRGLGRHLAAQLAERGVKVYAAARRPETVDVPGVIPLRLDVTDEASIREAARIASDATLLINNAGISTGATLIGSDTDEVRREMETNFFGPLAATRAFAPVIEGNGGGAVLNVLSALSWFHPAGLGSYAASKAAAWALTGATRDELAPRGIAVSALHVGYMDTDMAADIPADQKVAASDVAAQALHGIETGLPEILADETSRYVKQSLAATPQSSAA</sequence>
<dbReference type="Gene3D" id="3.40.50.720">
    <property type="entry name" value="NAD(P)-binding Rossmann-like Domain"/>
    <property type="match status" value="1"/>
</dbReference>
<organism evidence="4 5">
    <name type="scientific">Streptomyces gardneri</name>
    <dbReference type="NCBI Taxonomy" id="66892"/>
    <lineage>
        <taxon>Bacteria</taxon>
        <taxon>Bacillati</taxon>
        <taxon>Actinomycetota</taxon>
        <taxon>Actinomycetes</taxon>
        <taxon>Kitasatosporales</taxon>
        <taxon>Streptomycetaceae</taxon>
        <taxon>Streptomyces</taxon>
    </lineage>
</organism>
<reference evidence="4 5" key="1">
    <citation type="submission" date="2019-06" db="EMBL/GenBank/DDBJ databases">
        <title>Whole genome shotgun sequence of Streptomyces gardneri NBRC 12865.</title>
        <authorList>
            <person name="Hosoyama A."/>
            <person name="Uohara A."/>
            <person name="Ohji S."/>
            <person name="Ichikawa N."/>
        </authorList>
    </citation>
    <scope>NUCLEOTIDE SEQUENCE [LARGE SCALE GENOMIC DNA]</scope>
    <source>
        <strain evidence="4 5">NBRC 12865</strain>
    </source>
</reference>
<dbReference type="AlphaFoldDB" id="A0A4Y3R9Q9"/>
<dbReference type="PROSITE" id="PS00061">
    <property type="entry name" value="ADH_SHORT"/>
    <property type="match status" value="1"/>
</dbReference>
<comment type="similarity">
    <text evidence="1 3">Belongs to the short-chain dehydrogenases/reductases (SDR) family.</text>
</comment>
<dbReference type="PANTHER" id="PTHR44196">
    <property type="entry name" value="DEHYDROGENASE/REDUCTASE SDR FAMILY MEMBER 7B"/>
    <property type="match status" value="1"/>
</dbReference>
<dbReference type="GO" id="GO:0016491">
    <property type="term" value="F:oxidoreductase activity"/>
    <property type="evidence" value="ECO:0007669"/>
    <property type="project" value="UniProtKB-KW"/>
</dbReference>
<evidence type="ECO:0000313" key="5">
    <source>
        <dbReference type="Proteomes" id="UP000315226"/>
    </source>
</evidence>
<accession>A0A4Y3R9Q9</accession>
<evidence type="ECO:0000256" key="3">
    <source>
        <dbReference type="RuleBase" id="RU000363"/>
    </source>
</evidence>
<dbReference type="InterPro" id="IPR020904">
    <property type="entry name" value="Sc_DH/Rdtase_CS"/>
</dbReference>
<dbReference type="OrthoDB" id="3212478at2"/>
<dbReference type="NCBIfam" id="NF006119">
    <property type="entry name" value="PRK08264.1-5"/>
    <property type="match status" value="1"/>
</dbReference>
<dbReference type="EMBL" id="BJMN01000001">
    <property type="protein sequence ID" value="GEB54402.1"/>
    <property type="molecule type" value="Genomic_DNA"/>
</dbReference>
<dbReference type="PANTHER" id="PTHR44196:SF1">
    <property type="entry name" value="DEHYDROGENASE_REDUCTASE SDR FAMILY MEMBER 7B"/>
    <property type="match status" value="1"/>
</dbReference>